<dbReference type="InterPro" id="IPR015890">
    <property type="entry name" value="Chorismate_C"/>
</dbReference>
<dbReference type="Pfam" id="PF01063">
    <property type="entry name" value="Aminotran_4"/>
    <property type="match status" value="1"/>
</dbReference>
<comment type="caution">
    <text evidence="2">The sequence shown here is derived from an EMBL/GenBank/DDBJ whole genome shotgun (WGS) entry which is preliminary data.</text>
</comment>
<sequence>MQPNKTQPFLLFDFLTDSSKKHPLLFKDPIAIIETSTDTEVMSALQSVQAYVDAGYYAAGYLSYEAAPAFESAFHVHQTYNMPLLWFGIFNKPVEQPVIETGNYFIDEWQPTTSVEEYQTNITKIKNHIEDGGTYQVNYTIRLKSNFYGDSLGYYQQLKQAQSANYSAYLNIGSHSILSSSPELFFHLKDGKITTKPMKGTIRRGRSQKEDAELANWLHHSEKNRAENVMIVDLLRNDLGAIAKPGSVQVPQLFTIERYPTVLQMTSTVTAMVEDDIDIVPIFQALFPCGSITGAPKINTTKIIHDVESSSRDVYCGTIGYITPEKEAVFNVPIRTVLIDNSTGDATYGVGGGITWDSNSEDEYEETLTKALFLQKQESTFELLETIKLSNGTFFLLDYHLARIQSSAAYFNFTLDINELTQQLQNIAQTHLNGSYKIRVRVSKNGAILIENQIFSQDHSNLITYATLADSPINNQDIFYYHKTTNRSMYHDFLSKQPQVSDVLLWNDQRELTEFTIGNLVVEMKGMFYTPPIECGLLAGTFRQKLLDEGVIKEKVLHLEELSQISNIWMINSVRQWVPVQMI</sequence>
<proteinExistence type="predicted"/>
<protein>
    <submittedName>
        <fullName evidence="2">Aminodeoxychorismate synthase, component I</fullName>
    </submittedName>
</protein>
<dbReference type="NCBIfam" id="TIGR00553">
    <property type="entry name" value="pabB"/>
    <property type="match status" value="1"/>
</dbReference>
<accession>A0ABQ2DYZ1</accession>
<dbReference type="InterPro" id="IPR043131">
    <property type="entry name" value="BCAT-like_N"/>
</dbReference>
<dbReference type="SUPFAM" id="SSF56322">
    <property type="entry name" value="ADC synthase"/>
    <property type="match status" value="1"/>
</dbReference>
<dbReference type="Pfam" id="PF00425">
    <property type="entry name" value="Chorismate_bind"/>
    <property type="match status" value="1"/>
</dbReference>
<dbReference type="Gene3D" id="3.20.10.10">
    <property type="entry name" value="D-amino Acid Aminotransferase, subunit A, domain 2"/>
    <property type="match status" value="1"/>
</dbReference>
<dbReference type="PANTHER" id="PTHR11236">
    <property type="entry name" value="AMINOBENZOATE/ANTHRANILATE SYNTHASE"/>
    <property type="match status" value="1"/>
</dbReference>
<dbReference type="InterPro" id="IPR005802">
    <property type="entry name" value="ADC_synth_comp_1"/>
</dbReference>
<dbReference type="Gene3D" id="3.60.120.10">
    <property type="entry name" value="Anthranilate synthase"/>
    <property type="match status" value="1"/>
</dbReference>
<dbReference type="PRINTS" id="PR00095">
    <property type="entry name" value="ANTSNTHASEI"/>
</dbReference>
<dbReference type="InterPro" id="IPR005801">
    <property type="entry name" value="ADC_synthase"/>
</dbReference>
<dbReference type="InterPro" id="IPR001544">
    <property type="entry name" value="Aminotrans_IV"/>
</dbReference>
<name>A0ABQ2DYZ1_9BACI</name>
<dbReference type="InterPro" id="IPR043132">
    <property type="entry name" value="BCAT-like_C"/>
</dbReference>
<dbReference type="PANTHER" id="PTHR11236:SF50">
    <property type="entry name" value="AMINODEOXYCHORISMATE SYNTHASE COMPONENT 1"/>
    <property type="match status" value="1"/>
</dbReference>
<organism evidence="2 3">
    <name type="scientific">Virgibacillus kapii</name>
    <dbReference type="NCBI Taxonomy" id="1638645"/>
    <lineage>
        <taxon>Bacteria</taxon>
        <taxon>Bacillati</taxon>
        <taxon>Bacillota</taxon>
        <taxon>Bacilli</taxon>
        <taxon>Bacillales</taxon>
        <taxon>Bacillaceae</taxon>
        <taxon>Virgibacillus</taxon>
    </lineage>
</organism>
<dbReference type="RefSeq" id="WP_021291887.1">
    <property type="nucleotide sequence ID" value="NZ_BMPN01000009.1"/>
</dbReference>
<dbReference type="Proteomes" id="UP000634435">
    <property type="component" value="Unassembled WGS sequence"/>
</dbReference>
<dbReference type="InterPro" id="IPR036038">
    <property type="entry name" value="Aminotransferase-like"/>
</dbReference>
<evidence type="ECO:0000313" key="3">
    <source>
        <dbReference type="Proteomes" id="UP000634435"/>
    </source>
</evidence>
<evidence type="ECO:0000259" key="1">
    <source>
        <dbReference type="Pfam" id="PF00425"/>
    </source>
</evidence>
<dbReference type="SUPFAM" id="SSF56752">
    <property type="entry name" value="D-aminoacid aminotransferase-like PLP-dependent enzymes"/>
    <property type="match status" value="1"/>
</dbReference>
<evidence type="ECO:0000313" key="2">
    <source>
        <dbReference type="EMBL" id="GGJ74242.1"/>
    </source>
</evidence>
<dbReference type="EMBL" id="BMPN01000009">
    <property type="protein sequence ID" value="GGJ74242.1"/>
    <property type="molecule type" value="Genomic_DNA"/>
</dbReference>
<feature type="domain" description="Chorismate-utilising enzyme C-terminal" evidence="1">
    <location>
        <begin position="116"/>
        <end position="370"/>
    </location>
</feature>
<gene>
    <name evidence="2" type="ORF">GCM10007111_39760</name>
</gene>
<keyword evidence="3" id="KW-1185">Reference proteome</keyword>
<dbReference type="Gene3D" id="3.30.470.10">
    <property type="match status" value="1"/>
</dbReference>
<dbReference type="InterPro" id="IPR019999">
    <property type="entry name" value="Anth_synth_I-like"/>
</dbReference>
<reference evidence="3" key="1">
    <citation type="journal article" date="2019" name="Int. J. Syst. Evol. Microbiol.">
        <title>The Global Catalogue of Microorganisms (GCM) 10K type strain sequencing project: providing services to taxonomists for standard genome sequencing and annotation.</title>
        <authorList>
            <consortium name="The Broad Institute Genomics Platform"/>
            <consortium name="The Broad Institute Genome Sequencing Center for Infectious Disease"/>
            <person name="Wu L."/>
            <person name="Ma J."/>
        </authorList>
    </citation>
    <scope>NUCLEOTIDE SEQUENCE [LARGE SCALE GENOMIC DNA]</scope>
    <source>
        <strain evidence="3">JCM 30071</strain>
    </source>
</reference>